<proteinExistence type="inferred from homology"/>
<keyword evidence="4" id="KW-0106">Calcium</keyword>
<dbReference type="Pfam" id="PF00884">
    <property type="entry name" value="Sulfatase"/>
    <property type="match status" value="1"/>
</dbReference>
<dbReference type="InterPro" id="IPR050738">
    <property type="entry name" value="Sulfatase"/>
</dbReference>
<feature type="chain" id="PRO_5021995754" evidence="5">
    <location>
        <begin position="24"/>
        <end position="485"/>
    </location>
</feature>
<evidence type="ECO:0000256" key="4">
    <source>
        <dbReference type="ARBA" id="ARBA00022837"/>
    </source>
</evidence>
<evidence type="ECO:0000256" key="5">
    <source>
        <dbReference type="SAM" id="SignalP"/>
    </source>
</evidence>
<dbReference type="InterPro" id="IPR017850">
    <property type="entry name" value="Alkaline_phosphatase_core_sf"/>
</dbReference>
<evidence type="ECO:0000256" key="1">
    <source>
        <dbReference type="ARBA" id="ARBA00008779"/>
    </source>
</evidence>
<comment type="similarity">
    <text evidence="1">Belongs to the sulfatase family.</text>
</comment>
<dbReference type="EC" id="3.1.6.1" evidence="7"/>
<dbReference type="InterPro" id="IPR024607">
    <property type="entry name" value="Sulfatase_CS"/>
</dbReference>
<reference evidence="7 8" key="1">
    <citation type="submission" date="2019-02" db="EMBL/GenBank/DDBJ databases">
        <title>Deep-cultivation of Planctomycetes and their phenomic and genomic characterization uncovers novel biology.</title>
        <authorList>
            <person name="Wiegand S."/>
            <person name="Jogler M."/>
            <person name="Boedeker C."/>
            <person name="Pinto D."/>
            <person name="Vollmers J."/>
            <person name="Rivas-Marin E."/>
            <person name="Kohn T."/>
            <person name="Peeters S.H."/>
            <person name="Heuer A."/>
            <person name="Rast P."/>
            <person name="Oberbeckmann S."/>
            <person name="Bunk B."/>
            <person name="Jeske O."/>
            <person name="Meyerdierks A."/>
            <person name="Storesund J.E."/>
            <person name="Kallscheuer N."/>
            <person name="Luecker S."/>
            <person name="Lage O.M."/>
            <person name="Pohl T."/>
            <person name="Merkel B.J."/>
            <person name="Hornburger P."/>
            <person name="Mueller R.-W."/>
            <person name="Bruemmer F."/>
            <person name="Labrenz M."/>
            <person name="Spormann A.M."/>
            <person name="Op den Camp H."/>
            <person name="Overmann J."/>
            <person name="Amann R."/>
            <person name="Jetten M.S.M."/>
            <person name="Mascher T."/>
            <person name="Medema M.H."/>
            <person name="Devos D.P."/>
            <person name="Kaster A.-K."/>
            <person name="Ovreas L."/>
            <person name="Rohde M."/>
            <person name="Galperin M.Y."/>
            <person name="Jogler C."/>
        </authorList>
    </citation>
    <scope>NUCLEOTIDE SEQUENCE [LARGE SCALE GENOMIC DNA]</scope>
    <source>
        <strain evidence="7 8">HG15A2</strain>
    </source>
</reference>
<dbReference type="PROSITE" id="PS00523">
    <property type="entry name" value="SULFATASE_1"/>
    <property type="match status" value="1"/>
</dbReference>
<accession>A0A517N1H1</accession>
<organism evidence="7 8">
    <name type="scientific">Adhaeretor mobilis</name>
    <dbReference type="NCBI Taxonomy" id="1930276"/>
    <lineage>
        <taxon>Bacteria</taxon>
        <taxon>Pseudomonadati</taxon>
        <taxon>Planctomycetota</taxon>
        <taxon>Planctomycetia</taxon>
        <taxon>Pirellulales</taxon>
        <taxon>Lacipirellulaceae</taxon>
        <taxon>Adhaeretor</taxon>
    </lineage>
</organism>
<evidence type="ECO:0000313" key="8">
    <source>
        <dbReference type="Proteomes" id="UP000319852"/>
    </source>
</evidence>
<dbReference type="GO" id="GO:0004065">
    <property type="term" value="F:arylsulfatase activity"/>
    <property type="evidence" value="ECO:0007669"/>
    <property type="project" value="UniProtKB-EC"/>
</dbReference>
<dbReference type="Proteomes" id="UP000319852">
    <property type="component" value="Chromosome"/>
</dbReference>
<keyword evidence="3 7" id="KW-0378">Hydrolase</keyword>
<sequence length="485" mass="53026" precursor="true">MGNKLAVVRVAAIIAAFPFCGQAAEIDKPTSKPNIVVLFADDLGYGDVSCYGAKKIHTPNIDSLASEGMRFTDAHSAASLCSPSRYGLLTGCSPWRLHQRGNGYRLRPGQTTIASFLEDQDYTSAAIGKWHLGYSKDWNKLPITGPLEVGFDYHFGVPSNHNDSTRAFIENHDLVGRKAGEEYRIVRGHDFPKGLAHPRVEDQVDSTLTSKAVAFIRKNADNPFFLYFTPCAPHTHVTPAAKFRGTSDAGLFGDHVQELDSHVGTILRTLDELKLTEKTLVIFTSDNGSTPKDFKGTQGVKLNLADDSGEIREKFKTAKADAKRRGHVTNGPWRDGKGYAYEGGHRIPFIVRWPGRIAAGSSSDYTFNLTDLFATSADILDCELPPNAAQDSISLLPVMLGEADHIAQREAVFILGNGKDSSIAVCTGKWKLIVRYGRDSDQGNELYDLSQDPGELTNLAEESPEVTKRLAAALEKAEADGQTRR</sequence>
<keyword evidence="2" id="KW-0479">Metal-binding</keyword>
<dbReference type="InterPro" id="IPR000917">
    <property type="entry name" value="Sulfatase_N"/>
</dbReference>
<dbReference type="GO" id="GO:0046872">
    <property type="term" value="F:metal ion binding"/>
    <property type="evidence" value="ECO:0007669"/>
    <property type="project" value="UniProtKB-KW"/>
</dbReference>
<protein>
    <submittedName>
        <fullName evidence="7">Arylsulfatase</fullName>
        <ecNumber evidence="7">3.1.6.1</ecNumber>
    </submittedName>
</protein>
<evidence type="ECO:0000313" key="7">
    <source>
        <dbReference type="EMBL" id="QDT00986.1"/>
    </source>
</evidence>
<dbReference type="Gene3D" id="3.40.720.10">
    <property type="entry name" value="Alkaline Phosphatase, subunit A"/>
    <property type="match status" value="1"/>
</dbReference>
<dbReference type="CDD" id="cd16143">
    <property type="entry name" value="ARS_like"/>
    <property type="match status" value="1"/>
</dbReference>
<dbReference type="KEGG" id="amob:HG15A2_43280"/>
<evidence type="ECO:0000259" key="6">
    <source>
        <dbReference type="Pfam" id="PF00884"/>
    </source>
</evidence>
<dbReference type="SUPFAM" id="SSF53649">
    <property type="entry name" value="Alkaline phosphatase-like"/>
    <property type="match status" value="1"/>
</dbReference>
<dbReference type="PANTHER" id="PTHR42693">
    <property type="entry name" value="ARYLSULFATASE FAMILY MEMBER"/>
    <property type="match status" value="1"/>
</dbReference>
<evidence type="ECO:0000256" key="3">
    <source>
        <dbReference type="ARBA" id="ARBA00022801"/>
    </source>
</evidence>
<keyword evidence="8" id="KW-1185">Reference proteome</keyword>
<feature type="domain" description="Sulfatase N-terminal" evidence="6">
    <location>
        <begin position="33"/>
        <end position="380"/>
    </location>
</feature>
<feature type="signal peptide" evidence="5">
    <location>
        <begin position="1"/>
        <end position="23"/>
    </location>
</feature>
<dbReference type="AlphaFoldDB" id="A0A517N1H1"/>
<dbReference type="PANTHER" id="PTHR42693:SF53">
    <property type="entry name" value="ENDO-4-O-SULFATASE"/>
    <property type="match status" value="1"/>
</dbReference>
<dbReference type="RefSeq" id="WP_145062859.1">
    <property type="nucleotide sequence ID" value="NZ_CP036263.1"/>
</dbReference>
<gene>
    <name evidence="7" type="primary">atsA_34</name>
    <name evidence="7" type="ORF">HG15A2_43280</name>
</gene>
<evidence type="ECO:0000256" key="2">
    <source>
        <dbReference type="ARBA" id="ARBA00022723"/>
    </source>
</evidence>
<dbReference type="Gene3D" id="3.30.1120.10">
    <property type="match status" value="1"/>
</dbReference>
<dbReference type="EMBL" id="CP036263">
    <property type="protein sequence ID" value="QDT00986.1"/>
    <property type="molecule type" value="Genomic_DNA"/>
</dbReference>
<name>A0A517N1H1_9BACT</name>
<keyword evidence="5" id="KW-0732">Signal</keyword>
<dbReference type="OrthoDB" id="9783154at2"/>